<gene>
    <name evidence="1" type="ORF">SAMN06265374_0987</name>
</gene>
<keyword evidence="2" id="KW-1185">Reference proteome</keyword>
<evidence type="ECO:0000313" key="2">
    <source>
        <dbReference type="Proteomes" id="UP001157914"/>
    </source>
</evidence>
<comment type="caution">
    <text evidence="1">The sequence shown here is derived from an EMBL/GenBank/DDBJ whole genome shotgun (WGS) entry which is preliminary data.</text>
</comment>
<dbReference type="RefSeq" id="WP_155191549.1">
    <property type="nucleotide sequence ID" value="NZ_BAAAEA010000001.1"/>
</dbReference>
<name>A0ABY1NFT5_9HYPH</name>
<dbReference type="EMBL" id="FXTT01000001">
    <property type="protein sequence ID" value="SMP08572.1"/>
    <property type="molecule type" value="Genomic_DNA"/>
</dbReference>
<protein>
    <submittedName>
        <fullName evidence="1">Uncharacterized protein</fullName>
    </submittedName>
</protein>
<accession>A0ABY1NFT5</accession>
<evidence type="ECO:0000313" key="1">
    <source>
        <dbReference type="EMBL" id="SMP08572.1"/>
    </source>
</evidence>
<organism evidence="1 2">
    <name type="scientific">Roseibium denhamense</name>
    <dbReference type="NCBI Taxonomy" id="76305"/>
    <lineage>
        <taxon>Bacteria</taxon>
        <taxon>Pseudomonadati</taxon>
        <taxon>Pseudomonadota</taxon>
        <taxon>Alphaproteobacteria</taxon>
        <taxon>Hyphomicrobiales</taxon>
        <taxon>Stappiaceae</taxon>
        <taxon>Roseibium</taxon>
    </lineage>
</organism>
<proteinExistence type="predicted"/>
<sequence>MAAIGSKSRFNAMKRIEAQRKNVWQRNAQAWKTKRANAIKKSQAIRNQLAYSIQATNIQSTQLQTLYLMRTRLQKPYGSFDTPAVIGNRINLQV</sequence>
<dbReference type="Proteomes" id="UP001157914">
    <property type="component" value="Unassembled WGS sequence"/>
</dbReference>
<reference evidence="1 2" key="1">
    <citation type="submission" date="2017-05" db="EMBL/GenBank/DDBJ databases">
        <authorList>
            <person name="Varghese N."/>
            <person name="Submissions S."/>
        </authorList>
    </citation>
    <scope>NUCLEOTIDE SEQUENCE [LARGE SCALE GENOMIC DNA]</scope>
    <source>
        <strain evidence="1 2">DSM 15949</strain>
    </source>
</reference>